<organism evidence="3 4">
    <name type="scientific">Armillaria solidipes</name>
    <dbReference type="NCBI Taxonomy" id="1076256"/>
    <lineage>
        <taxon>Eukaryota</taxon>
        <taxon>Fungi</taxon>
        <taxon>Dikarya</taxon>
        <taxon>Basidiomycota</taxon>
        <taxon>Agaricomycotina</taxon>
        <taxon>Agaricomycetes</taxon>
        <taxon>Agaricomycetidae</taxon>
        <taxon>Agaricales</taxon>
        <taxon>Marasmiineae</taxon>
        <taxon>Physalacriaceae</taxon>
        <taxon>Armillaria</taxon>
    </lineage>
</organism>
<dbReference type="Gene3D" id="3.40.50.1460">
    <property type="match status" value="1"/>
</dbReference>
<dbReference type="STRING" id="1076256.A0A2H3B8Q7"/>
<dbReference type="GO" id="GO:0006508">
    <property type="term" value="P:proteolysis"/>
    <property type="evidence" value="ECO:0007669"/>
    <property type="project" value="InterPro"/>
</dbReference>
<keyword evidence="4" id="KW-1185">Reference proteome</keyword>
<evidence type="ECO:0000313" key="3">
    <source>
        <dbReference type="EMBL" id="PBK59426.1"/>
    </source>
</evidence>
<evidence type="ECO:0000259" key="2">
    <source>
        <dbReference type="Pfam" id="PF00656"/>
    </source>
</evidence>
<dbReference type="PANTHER" id="PTHR48104:SF30">
    <property type="entry name" value="METACASPASE-1"/>
    <property type="match status" value="1"/>
</dbReference>
<proteinExistence type="inferred from homology"/>
<reference evidence="4" key="1">
    <citation type="journal article" date="2017" name="Nat. Ecol. Evol.">
        <title>Genome expansion and lineage-specific genetic innovations in the forest pathogenic fungi Armillaria.</title>
        <authorList>
            <person name="Sipos G."/>
            <person name="Prasanna A.N."/>
            <person name="Walter M.C."/>
            <person name="O'Connor E."/>
            <person name="Balint B."/>
            <person name="Krizsan K."/>
            <person name="Kiss B."/>
            <person name="Hess J."/>
            <person name="Varga T."/>
            <person name="Slot J."/>
            <person name="Riley R."/>
            <person name="Boka B."/>
            <person name="Rigling D."/>
            <person name="Barry K."/>
            <person name="Lee J."/>
            <person name="Mihaltcheva S."/>
            <person name="LaButti K."/>
            <person name="Lipzen A."/>
            <person name="Waldron R."/>
            <person name="Moloney N.M."/>
            <person name="Sperisen C."/>
            <person name="Kredics L."/>
            <person name="Vagvoelgyi C."/>
            <person name="Patrignani A."/>
            <person name="Fitzpatrick D."/>
            <person name="Nagy I."/>
            <person name="Doyle S."/>
            <person name="Anderson J.B."/>
            <person name="Grigoriev I.V."/>
            <person name="Gueldener U."/>
            <person name="Muensterkoetter M."/>
            <person name="Nagy L.G."/>
        </authorList>
    </citation>
    <scope>NUCLEOTIDE SEQUENCE [LARGE SCALE GENOMIC DNA]</scope>
    <source>
        <strain evidence="4">28-4</strain>
    </source>
</reference>
<dbReference type="GO" id="GO:0004197">
    <property type="term" value="F:cysteine-type endopeptidase activity"/>
    <property type="evidence" value="ECO:0007669"/>
    <property type="project" value="InterPro"/>
</dbReference>
<sequence>MLTPSTVFYTRLRVPENRIKNLRNEEATRATIEMEIKNLGDNPAIKEDDPILIYYAGHGAEAKAPSGWTSANKKIQMLVPHDFIPSGSRNSKRGQGVLDVRLAHLLQDVAEKKSDNITVILDCCHSASGTRTINQDPTFTVRGIKLPGNYTIPQDLLHNIPHDKARAIVAAQGCEKTALLSHVLLSACMRGQEARERDGHGAFTSALLSLLKKNGVHKLTYRDVINSLPNLLAQNPQCEGVHQSRYLFNAKVTNPQREPHVVVKAVVFEATTVPRADAMLLSAKTTNSALFVMPWASPASKIYLPGVDGDAWI</sequence>
<dbReference type="GO" id="GO:0005737">
    <property type="term" value="C:cytoplasm"/>
    <property type="evidence" value="ECO:0007669"/>
    <property type="project" value="TreeGrafter"/>
</dbReference>
<gene>
    <name evidence="3" type="ORF">ARMSODRAFT_797871</name>
</gene>
<dbReference type="Proteomes" id="UP000218334">
    <property type="component" value="Unassembled WGS sequence"/>
</dbReference>
<comment type="similarity">
    <text evidence="1">Belongs to the peptidase C14B family.</text>
</comment>
<evidence type="ECO:0000313" key="4">
    <source>
        <dbReference type="Proteomes" id="UP000218334"/>
    </source>
</evidence>
<dbReference type="PANTHER" id="PTHR48104">
    <property type="entry name" value="METACASPASE-4"/>
    <property type="match status" value="1"/>
</dbReference>
<dbReference type="EMBL" id="KZ293504">
    <property type="protein sequence ID" value="PBK59426.1"/>
    <property type="molecule type" value="Genomic_DNA"/>
</dbReference>
<feature type="domain" description="Peptidase C14 caspase" evidence="2">
    <location>
        <begin position="25"/>
        <end position="240"/>
    </location>
</feature>
<evidence type="ECO:0000256" key="1">
    <source>
        <dbReference type="ARBA" id="ARBA00009005"/>
    </source>
</evidence>
<dbReference type="AlphaFoldDB" id="A0A2H3B8Q7"/>
<dbReference type="InterPro" id="IPR011600">
    <property type="entry name" value="Pept_C14_caspase"/>
</dbReference>
<dbReference type="InterPro" id="IPR050452">
    <property type="entry name" value="Metacaspase"/>
</dbReference>
<dbReference type="Pfam" id="PF00656">
    <property type="entry name" value="Peptidase_C14"/>
    <property type="match status" value="1"/>
</dbReference>
<name>A0A2H3B8Q7_9AGAR</name>
<accession>A0A2H3B8Q7</accession>
<protein>
    <recommendedName>
        <fullName evidence="2">Peptidase C14 caspase domain-containing protein</fullName>
    </recommendedName>
</protein>